<organism evidence="1 2">
    <name type="scientific">Nocardia cyriacigeorgica</name>
    <dbReference type="NCBI Taxonomy" id="135487"/>
    <lineage>
        <taxon>Bacteria</taxon>
        <taxon>Bacillati</taxon>
        <taxon>Actinomycetota</taxon>
        <taxon>Actinomycetes</taxon>
        <taxon>Mycobacteriales</taxon>
        <taxon>Nocardiaceae</taxon>
        <taxon>Nocardia</taxon>
    </lineage>
</organism>
<sequence>MTHTVTDLLTVTVSETGETLRFDGARAVVAGYTGRDEAAVRHHIDELAAIGVAPPENVPMLYRVGAATVTSAAATQVPSADTSGEVEPVILRHQGRYFLGVGSDHTDRTLETVDIGESKRVCAKPIGPQVVEIGDWSAFDWDGCRARSWVDGRLYQDGTLAALRTPGDLLAIVTERLGDDGSDLICFAGTLPLLDGRFTPGTRWDLELTLPDGRALTHTYTTTEGE</sequence>
<name>A0A4U8W4D3_9NOCA</name>
<dbReference type="GO" id="GO:0003824">
    <property type="term" value="F:catalytic activity"/>
    <property type="evidence" value="ECO:0007669"/>
    <property type="project" value="InterPro"/>
</dbReference>
<reference evidence="1 2" key="1">
    <citation type="submission" date="2019-02" db="EMBL/GenBank/DDBJ databases">
        <authorList>
            <consortium name="Pathogen Informatics"/>
        </authorList>
    </citation>
    <scope>NUCLEOTIDE SEQUENCE [LARGE SCALE GENOMIC DNA]</scope>
    <source>
        <strain evidence="1 2">3012STDY6756504</strain>
    </source>
</reference>
<dbReference type="InterPro" id="IPR036663">
    <property type="entry name" value="Fumarylacetoacetase_C_sf"/>
</dbReference>
<gene>
    <name evidence="1" type="ORF">NCTC10797_00662</name>
</gene>
<protein>
    <submittedName>
        <fullName evidence="1">Protein of uncharacterized function (DUF2848)</fullName>
    </submittedName>
</protein>
<dbReference type="SUPFAM" id="SSF56529">
    <property type="entry name" value="FAH"/>
    <property type="match status" value="1"/>
</dbReference>
<dbReference type="EMBL" id="LR215973">
    <property type="protein sequence ID" value="VFA96907.1"/>
    <property type="molecule type" value="Genomic_DNA"/>
</dbReference>
<evidence type="ECO:0000313" key="1">
    <source>
        <dbReference type="EMBL" id="VFA96907.1"/>
    </source>
</evidence>
<dbReference type="AlphaFoldDB" id="A0A4U8W4D3"/>
<dbReference type="Proteomes" id="UP000290439">
    <property type="component" value="Chromosome"/>
</dbReference>
<evidence type="ECO:0000313" key="2">
    <source>
        <dbReference type="Proteomes" id="UP000290439"/>
    </source>
</evidence>
<accession>A0A4U8W4D3</accession>
<dbReference type="Pfam" id="PF11010">
    <property type="entry name" value="DUF2848"/>
    <property type="match status" value="1"/>
</dbReference>
<dbReference type="RefSeq" id="WP_130915933.1">
    <property type="nucleotide sequence ID" value="NZ_LR215973.1"/>
</dbReference>
<proteinExistence type="predicted"/>
<dbReference type="InterPro" id="IPR021269">
    <property type="entry name" value="DUF2848"/>
</dbReference>